<dbReference type="OrthoDB" id="2436412at2759"/>
<evidence type="ECO:0000313" key="2">
    <source>
        <dbReference type="Proteomes" id="UP000738359"/>
    </source>
</evidence>
<gene>
    <name evidence="1" type="ORF">BGZ70_007099</name>
</gene>
<protein>
    <recommendedName>
        <fullName evidence="3">F-box domain-containing protein</fullName>
    </recommendedName>
</protein>
<sequence>MSDLTAVRIFDIPELTSLVAKHLRKSDLVACARVSRAWHNTFIPFIYRSVEIQYYYPAIRDRASWDGFKKHSSHMRELEIEYTEWRDISLFGFNCTNLAVLHIRIRDDPPTNPYWSSDLLKLISNNPSISTLRITGTNDDHLTVLRLPRYMPGLRRLVISGREMGEQYVNEIMRCAHRLEELDLNISLSFKDSNRWHSAARSDLDTLITEFSLKDQDADVDTQDEPTIMDSEVHRYRQGTRLKKFCFFLSEYERDTYSYERNSASVDASRLFRLCCSADDICLNLDLKGEPTRNKAMQVLRDQVSHCAWCLKHLDLGPLQATDSQLLVEILGISGLSLNTFQLRESRVADELLSVLLQRHGKTLKRVAFDKCSEIFQKANMEAVLSRCSKLQLLHVFNCEKMSDLCRTRTEERRLRWTGPDGKVFKVFTSDQVCLKPVRCVPSIQVADTTTEEKDAAHNGLWRRVEMMRRGQIRNQIRFIAH</sequence>
<organism evidence="1 2">
    <name type="scientific">Mortierella alpina</name>
    <name type="common">Oleaginous fungus</name>
    <name type="synonym">Mortierella renispora</name>
    <dbReference type="NCBI Taxonomy" id="64518"/>
    <lineage>
        <taxon>Eukaryota</taxon>
        <taxon>Fungi</taxon>
        <taxon>Fungi incertae sedis</taxon>
        <taxon>Mucoromycota</taxon>
        <taxon>Mortierellomycotina</taxon>
        <taxon>Mortierellomycetes</taxon>
        <taxon>Mortierellales</taxon>
        <taxon>Mortierellaceae</taxon>
        <taxon>Mortierella</taxon>
    </lineage>
</organism>
<reference evidence="1" key="1">
    <citation type="journal article" date="2020" name="Fungal Divers.">
        <title>Resolving the Mortierellaceae phylogeny through synthesis of multi-gene phylogenetics and phylogenomics.</title>
        <authorList>
            <person name="Vandepol N."/>
            <person name="Liber J."/>
            <person name="Desiro A."/>
            <person name="Na H."/>
            <person name="Kennedy M."/>
            <person name="Barry K."/>
            <person name="Grigoriev I.V."/>
            <person name="Miller A.N."/>
            <person name="O'Donnell K."/>
            <person name="Stajich J.E."/>
            <person name="Bonito G."/>
        </authorList>
    </citation>
    <scope>NUCLEOTIDE SEQUENCE</scope>
    <source>
        <strain evidence="1">CK1249</strain>
    </source>
</reference>
<name>A0A9P6J6X6_MORAP</name>
<evidence type="ECO:0008006" key="3">
    <source>
        <dbReference type="Google" id="ProtNLM"/>
    </source>
</evidence>
<evidence type="ECO:0000313" key="1">
    <source>
        <dbReference type="EMBL" id="KAF9963938.1"/>
    </source>
</evidence>
<dbReference type="EMBL" id="JAAAHY010000425">
    <property type="protein sequence ID" value="KAF9963938.1"/>
    <property type="molecule type" value="Genomic_DNA"/>
</dbReference>
<keyword evidence="2" id="KW-1185">Reference proteome</keyword>
<dbReference type="SUPFAM" id="SSF52047">
    <property type="entry name" value="RNI-like"/>
    <property type="match status" value="1"/>
</dbReference>
<comment type="caution">
    <text evidence="1">The sequence shown here is derived from an EMBL/GenBank/DDBJ whole genome shotgun (WGS) entry which is preliminary data.</text>
</comment>
<dbReference type="InterPro" id="IPR032675">
    <property type="entry name" value="LRR_dom_sf"/>
</dbReference>
<dbReference type="Proteomes" id="UP000738359">
    <property type="component" value="Unassembled WGS sequence"/>
</dbReference>
<dbReference type="Gene3D" id="3.80.10.10">
    <property type="entry name" value="Ribonuclease Inhibitor"/>
    <property type="match status" value="2"/>
</dbReference>
<dbReference type="AlphaFoldDB" id="A0A9P6J6X6"/>
<accession>A0A9P6J6X6</accession>
<proteinExistence type="predicted"/>